<feature type="compositionally biased region" description="Low complexity" evidence="1">
    <location>
        <begin position="129"/>
        <end position="148"/>
    </location>
</feature>
<dbReference type="EMBL" id="MN739154">
    <property type="protein sequence ID" value="QHS90960.1"/>
    <property type="molecule type" value="Genomic_DNA"/>
</dbReference>
<dbReference type="AlphaFoldDB" id="A0A6C0BFX5"/>
<feature type="region of interest" description="Disordered" evidence="1">
    <location>
        <begin position="94"/>
        <end position="180"/>
    </location>
</feature>
<reference evidence="2" key="1">
    <citation type="journal article" date="2020" name="Nature">
        <title>Giant virus diversity and host interactions through global metagenomics.</title>
        <authorList>
            <person name="Schulz F."/>
            <person name="Roux S."/>
            <person name="Paez-Espino D."/>
            <person name="Jungbluth S."/>
            <person name="Walsh D.A."/>
            <person name="Denef V.J."/>
            <person name="McMahon K.D."/>
            <person name="Konstantinidis K.T."/>
            <person name="Eloe-Fadrosh E.A."/>
            <person name="Kyrpides N.C."/>
            <person name="Woyke T."/>
        </authorList>
    </citation>
    <scope>NUCLEOTIDE SEQUENCE</scope>
    <source>
        <strain evidence="2">GVMAG-M-3300013004-44</strain>
    </source>
</reference>
<sequence>MAAGYTSILQDLNAQILRNERHLEFLNSAIEGLRIKESLLVPKLQMNPRNLGLRTESGSIQTALRLQMESRDGVLALIEELQLEKEKIETRERMLEEQQVRNIPQPGAASAANGSASNVKPKRKPPVAPRAASSAEPGAAEPGAAEPGAQGGRYRRTRSRRTSYGRTRSKRSKRTHRRRW</sequence>
<evidence type="ECO:0000256" key="1">
    <source>
        <dbReference type="SAM" id="MobiDB-lite"/>
    </source>
</evidence>
<evidence type="ECO:0000313" key="2">
    <source>
        <dbReference type="EMBL" id="QHS90960.1"/>
    </source>
</evidence>
<feature type="compositionally biased region" description="Basic residues" evidence="1">
    <location>
        <begin position="153"/>
        <end position="180"/>
    </location>
</feature>
<protein>
    <submittedName>
        <fullName evidence="2">Uncharacterized protein</fullName>
    </submittedName>
</protein>
<accession>A0A6C0BFX5</accession>
<proteinExistence type="predicted"/>
<name>A0A6C0BFX5_9ZZZZ</name>
<organism evidence="2">
    <name type="scientific">viral metagenome</name>
    <dbReference type="NCBI Taxonomy" id="1070528"/>
    <lineage>
        <taxon>unclassified sequences</taxon>
        <taxon>metagenomes</taxon>
        <taxon>organismal metagenomes</taxon>
    </lineage>
</organism>
<feature type="compositionally biased region" description="Low complexity" evidence="1">
    <location>
        <begin position="107"/>
        <end position="119"/>
    </location>
</feature>